<accession>A0A834IFH1</accession>
<keyword evidence="2" id="KW-1185">Reference proteome</keyword>
<protein>
    <recommendedName>
        <fullName evidence="3">Cytochrome oxidase complex assembly protein 1</fullName>
    </recommendedName>
</protein>
<dbReference type="PANTHER" id="PTHR47148">
    <property type="entry name" value="CYTOCHROME C OXIDASE ASSEMBLY FACTOR 1 HOMOLOG"/>
    <property type="match status" value="1"/>
</dbReference>
<dbReference type="Pfam" id="PF08695">
    <property type="entry name" value="Coa1"/>
    <property type="match status" value="1"/>
</dbReference>
<evidence type="ECO:0008006" key="3">
    <source>
        <dbReference type="Google" id="ProtNLM"/>
    </source>
</evidence>
<dbReference type="EMBL" id="JAACXV010000339">
    <property type="protein sequence ID" value="KAF7279804.1"/>
    <property type="molecule type" value="Genomic_DNA"/>
</dbReference>
<dbReference type="InterPro" id="IPR014807">
    <property type="entry name" value="Coa1"/>
</dbReference>
<proteinExistence type="predicted"/>
<reference evidence="1" key="1">
    <citation type="submission" date="2020-08" db="EMBL/GenBank/DDBJ databases">
        <title>Genome sequencing and assembly of the red palm weevil Rhynchophorus ferrugineus.</title>
        <authorList>
            <person name="Dias G.B."/>
            <person name="Bergman C.M."/>
            <person name="Manee M."/>
        </authorList>
    </citation>
    <scope>NUCLEOTIDE SEQUENCE</scope>
    <source>
        <strain evidence="1">AA-2017</strain>
        <tissue evidence="1">Whole larva</tissue>
    </source>
</reference>
<dbReference type="PANTHER" id="PTHR47148:SF1">
    <property type="entry name" value="CYTOCHROME C OXIDASE ASSEMBLY FACTOR 1 HOMOLOG"/>
    <property type="match status" value="1"/>
</dbReference>
<sequence length="129" mass="14350">MTLVKIAAVGGVATVTMGFMARSKIESNIKNSPICKEALKLVRTHPPAITLLGEPIKARSIDIDDREKNNVQENKAHFAVPLRGSKQKGTVYFWATRSNLEDPWAVTKVELEVENVPNKRLIIKNVEKS</sequence>
<dbReference type="GO" id="GO:0032981">
    <property type="term" value="P:mitochondrial respiratory chain complex I assembly"/>
    <property type="evidence" value="ECO:0007669"/>
    <property type="project" value="TreeGrafter"/>
</dbReference>
<evidence type="ECO:0000313" key="1">
    <source>
        <dbReference type="EMBL" id="KAF7279804.1"/>
    </source>
</evidence>
<comment type="caution">
    <text evidence="1">The sequence shown here is derived from an EMBL/GenBank/DDBJ whole genome shotgun (WGS) entry which is preliminary data.</text>
</comment>
<dbReference type="GO" id="GO:0005743">
    <property type="term" value="C:mitochondrial inner membrane"/>
    <property type="evidence" value="ECO:0007669"/>
    <property type="project" value="TreeGrafter"/>
</dbReference>
<name>A0A834IFH1_RHYFE</name>
<dbReference type="GO" id="GO:0033617">
    <property type="term" value="P:mitochondrial respiratory chain complex IV assembly"/>
    <property type="evidence" value="ECO:0007669"/>
    <property type="project" value="TreeGrafter"/>
</dbReference>
<organism evidence="1 2">
    <name type="scientific">Rhynchophorus ferrugineus</name>
    <name type="common">Red palm weevil</name>
    <name type="synonym">Curculio ferrugineus</name>
    <dbReference type="NCBI Taxonomy" id="354439"/>
    <lineage>
        <taxon>Eukaryota</taxon>
        <taxon>Metazoa</taxon>
        <taxon>Ecdysozoa</taxon>
        <taxon>Arthropoda</taxon>
        <taxon>Hexapoda</taxon>
        <taxon>Insecta</taxon>
        <taxon>Pterygota</taxon>
        <taxon>Neoptera</taxon>
        <taxon>Endopterygota</taxon>
        <taxon>Coleoptera</taxon>
        <taxon>Polyphaga</taxon>
        <taxon>Cucujiformia</taxon>
        <taxon>Curculionidae</taxon>
        <taxon>Dryophthorinae</taxon>
        <taxon>Rhynchophorus</taxon>
    </lineage>
</organism>
<dbReference type="OrthoDB" id="10037790at2759"/>
<dbReference type="AlphaFoldDB" id="A0A834IFH1"/>
<dbReference type="Proteomes" id="UP000625711">
    <property type="component" value="Unassembled WGS sequence"/>
</dbReference>
<evidence type="ECO:0000313" key="2">
    <source>
        <dbReference type="Proteomes" id="UP000625711"/>
    </source>
</evidence>
<gene>
    <name evidence="1" type="ORF">GWI33_006728</name>
</gene>